<dbReference type="STRING" id="1125725.HMPREF1325_1441"/>
<dbReference type="eggNOG" id="COG0735">
    <property type="taxonomic scope" value="Bacteria"/>
</dbReference>
<dbReference type="InterPro" id="IPR002481">
    <property type="entry name" value="FUR"/>
</dbReference>
<reference evidence="3 4" key="1">
    <citation type="submission" date="2013-08" db="EMBL/GenBank/DDBJ databases">
        <authorList>
            <person name="Durkin A.S."/>
            <person name="Haft D.R."/>
            <person name="McCorrison J."/>
            <person name="Torralba M."/>
            <person name="Gillis M."/>
            <person name="Haft D.H."/>
            <person name="Methe B."/>
            <person name="Sutton G."/>
            <person name="Nelson K.E."/>
        </authorList>
    </citation>
    <scope>NUCLEOTIDE SEQUENCE [LARGE SCALE GENOMIC DNA]</scope>
    <source>
        <strain evidence="2 4">ATCC 35536</strain>
        <strain evidence="1 3">VPI DR56BR1116</strain>
    </source>
</reference>
<dbReference type="PATRIC" id="fig|1125725.3.peg.2577"/>
<evidence type="ECO:0000313" key="4">
    <source>
        <dbReference type="Proteomes" id="UP000016646"/>
    </source>
</evidence>
<dbReference type="SUPFAM" id="SSF46785">
    <property type="entry name" value="Winged helix' DNA-binding domain"/>
    <property type="match status" value="1"/>
</dbReference>
<dbReference type="AlphaFoldDB" id="U1FJC3"/>
<gene>
    <name evidence="2" type="ORF">HMPREF0860_0934</name>
    <name evidence="1" type="ORF">HMPREF1325_1441</name>
</gene>
<dbReference type="InterPro" id="IPR036388">
    <property type="entry name" value="WH-like_DNA-bd_sf"/>
</dbReference>
<keyword evidence="4" id="KW-1185">Reference proteome</keyword>
<dbReference type="GO" id="GO:0003700">
    <property type="term" value="F:DNA-binding transcription factor activity"/>
    <property type="evidence" value="ECO:0007669"/>
    <property type="project" value="InterPro"/>
</dbReference>
<dbReference type="OrthoDB" id="8659436at2"/>
<evidence type="ECO:0000313" key="2">
    <source>
        <dbReference type="EMBL" id="ERK04852.1"/>
    </source>
</evidence>
<dbReference type="Proteomes" id="UP000016646">
    <property type="component" value="Unassembled WGS sequence"/>
</dbReference>
<proteinExistence type="predicted"/>
<dbReference type="EMBL" id="AVQI01000011">
    <property type="protein sequence ID" value="ERK04852.1"/>
    <property type="molecule type" value="Genomic_DNA"/>
</dbReference>
<name>U1FJC3_TRESO</name>
<dbReference type="RefSeq" id="WP_021331515.1">
    <property type="nucleotide sequence ID" value="NZ_AUZJ01000069.1"/>
</dbReference>
<accession>U1FJC3</accession>
<comment type="caution">
    <text evidence="1">The sequence shown here is derived from an EMBL/GenBank/DDBJ whole genome shotgun (WGS) entry which is preliminary data.</text>
</comment>
<organism evidence="1 3">
    <name type="scientific">Treponema socranskii subsp. socranskii VPI DR56BR1116 = ATCC 35536</name>
    <dbReference type="NCBI Taxonomy" id="1125725"/>
    <lineage>
        <taxon>Bacteria</taxon>
        <taxon>Pseudomonadati</taxon>
        <taxon>Spirochaetota</taxon>
        <taxon>Spirochaetia</taxon>
        <taxon>Spirochaetales</taxon>
        <taxon>Treponemataceae</taxon>
        <taxon>Treponema</taxon>
    </lineage>
</organism>
<sequence length="94" mass="10927">MKYLFDEILASFKEKGMRITNQRKRLLSIILQNPDVSPKEILYIAHKKDTSIGRATVYRMVRSLQELGYVRQQYVKIIPKRRSADTQIAVSSSP</sequence>
<evidence type="ECO:0000313" key="3">
    <source>
        <dbReference type="Proteomes" id="UP000016412"/>
    </source>
</evidence>
<dbReference type="InterPro" id="IPR036390">
    <property type="entry name" value="WH_DNA-bd_sf"/>
</dbReference>
<dbReference type="Proteomes" id="UP000016412">
    <property type="component" value="Unassembled WGS sequence"/>
</dbReference>
<dbReference type="Pfam" id="PF01475">
    <property type="entry name" value="FUR"/>
    <property type="match status" value="1"/>
</dbReference>
<evidence type="ECO:0000313" key="1">
    <source>
        <dbReference type="EMBL" id="ERF59436.1"/>
    </source>
</evidence>
<dbReference type="Gene3D" id="1.10.10.10">
    <property type="entry name" value="Winged helix-like DNA-binding domain superfamily/Winged helix DNA-binding domain"/>
    <property type="match status" value="1"/>
</dbReference>
<protein>
    <submittedName>
        <fullName evidence="1">Ferric uptake regulator domain protein</fullName>
    </submittedName>
</protein>
<dbReference type="EMBL" id="AUZJ01000069">
    <property type="protein sequence ID" value="ERF59436.1"/>
    <property type="molecule type" value="Genomic_DNA"/>
</dbReference>